<evidence type="ECO:0000313" key="2">
    <source>
        <dbReference type="EMBL" id="KAF9445371.1"/>
    </source>
</evidence>
<accession>A0A9P6BYP4</accession>
<dbReference type="OrthoDB" id="5139846at2759"/>
<feature type="compositionally biased region" description="Polar residues" evidence="1">
    <location>
        <begin position="53"/>
        <end position="66"/>
    </location>
</feature>
<evidence type="ECO:0000313" key="3">
    <source>
        <dbReference type="Proteomes" id="UP000807342"/>
    </source>
</evidence>
<reference evidence="2" key="1">
    <citation type="submission" date="2020-11" db="EMBL/GenBank/DDBJ databases">
        <authorList>
            <consortium name="DOE Joint Genome Institute"/>
            <person name="Ahrendt S."/>
            <person name="Riley R."/>
            <person name="Andreopoulos W."/>
            <person name="Labutti K."/>
            <person name="Pangilinan J."/>
            <person name="Ruiz-Duenas F.J."/>
            <person name="Barrasa J.M."/>
            <person name="Sanchez-Garcia M."/>
            <person name="Camarero S."/>
            <person name="Miyauchi S."/>
            <person name="Serrano A."/>
            <person name="Linde D."/>
            <person name="Babiker R."/>
            <person name="Drula E."/>
            <person name="Ayuso-Fernandez I."/>
            <person name="Pacheco R."/>
            <person name="Padilla G."/>
            <person name="Ferreira P."/>
            <person name="Barriuso J."/>
            <person name="Kellner H."/>
            <person name="Castanera R."/>
            <person name="Alfaro M."/>
            <person name="Ramirez L."/>
            <person name="Pisabarro A.G."/>
            <person name="Kuo A."/>
            <person name="Tritt A."/>
            <person name="Lipzen A."/>
            <person name="He G."/>
            <person name="Yan M."/>
            <person name="Ng V."/>
            <person name="Cullen D."/>
            <person name="Martin F."/>
            <person name="Rosso M.-N."/>
            <person name="Henrissat B."/>
            <person name="Hibbett D."/>
            <person name="Martinez A.T."/>
            <person name="Grigoriev I.V."/>
        </authorList>
    </citation>
    <scope>NUCLEOTIDE SEQUENCE</scope>
    <source>
        <strain evidence="2">MF-IS2</strain>
    </source>
</reference>
<sequence length="159" mass="17602">MATNSREHPDIQEPNDGGNPNSPKDDSDGQKDAPGHQEGFNAQEGSNGPKGSPNRQGGSNGQNIPNGQEDMDILMPIYKRNESARNGVIDRIKKHINIKKLWRRKVTKAVVRNTGWHGEPGSNDGNSSRHVTVDFFTGDDHVTTHHVYQNDSDYPGPRR</sequence>
<name>A0A9P6BYP4_9AGAR</name>
<keyword evidence="3" id="KW-1185">Reference proteome</keyword>
<feature type="compositionally biased region" description="Basic and acidic residues" evidence="1">
    <location>
        <begin position="1"/>
        <end position="11"/>
    </location>
</feature>
<dbReference type="AlphaFoldDB" id="A0A9P6BYP4"/>
<organism evidence="2 3">
    <name type="scientific">Macrolepiota fuliginosa MF-IS2</name>
    <dbReference type="NCBI Taxonomy" id="1400762"/>
    <lineage>
        <taxon>Eukaryota</taxon>
        <taxon>Fungi</taxon>
        <taxon>Dikarya</taxon>
        <taxon>Basidiomycota</taxon>
        <taxon>Agaricomycotina</taxon>
        <taxon>Agaricomycetes</taxon>
        <taxon>Agaricomycetidae</taxon>
        <taxon>Agaricales</taxon>
        <taxon>Agaricineae</taxon>
        <taxon>Agaricaceae</taxon>
        <taxon>Macrolepiota</taxon>
    </lineage>
</organism>
<feature type="compositionally biased region" description="Basic and acidic residues" evidence="1">
    <location>
        <begin position="23"/>
        <end position="35"/>
    </location>
</feature>
<proteinExistence type="predicted"/>
<gene>
    <name evidence="2" type="ORF">P691DRAFT_785293</name>
</gene>
<feature type="region of interest" description="Disordered" evidence="1">
    <location>
        <begin position="1"/>
        <end position="75"/>
    </location>
</feature>
<comment type="caution">
    <text evidence="2">The sequence shown here is derived from an EMBL/GenBank/DDBJ whole genome shotgun (WGS) entry which is preliminary data.</text>
</comment>
<protein>
    <submittedName>
        <fullName evidence="2">Uncharacterized protein</fullName>
    </submittedName>
</protein>
<evidence type="ECO:0000256" key="1">
    <source>
        <dbReference type="SAM" id="MobiDB-lite"/>
    </source>
</evidence>
<dbReference type="EMBL" id="MU151305">
    <property type="protein sequence ID" value="KAF9445371.1"/>
    <property type="molecule type" value="Genomic_DNA"/>
</dbReference>
<dbReference type="Proteomes" id="UP000807342">
    <property type="component" value="Unassembled WGS sequence"/>
</dbReference>